<accession>A0A1H3UBH4</accession>
<reference evidence="2 3" key="1">
    <citation type="submission" date="2016-10" db="EMBL/GenBank/DDBJ databases">
        <authorList>
            <person name="Varghese N."/>
            <person name="Submissions S."/>
        </authorList>
    </citation>
    <scope>NUCLEOTIDE SEQUENCE [LARGE SCALE GENOMIC DNA]</scope>
    <source>
        <strain evidence="2 3">DSM 17997</strain>
    </source>
</reference>
<evidence type="ECO:0000313" key="3">
    <source>
        <dbReference type="Proteomes" id="UP000199663"/>
    </source>
</evidence>
<proteinExistence type="predicted"/>
<feature type="non-terminal residue" evidence="2">
    <location>
        <position position="1"/>
    </location>
</feature>
<protein>
    <submittedName>
        <fullName evidence="2">Type I restriction enzyme, R subunit</fullName>
    </submittedName>
</protein>
<dbReference type="RefSeq" id="WP_033405201.1">
    <property type="nucleotide sequence ID" value="NZ_FNQC01000043.1"/>
</dbReference>
<dbReference type="PANTHER" id="PTHR47396">
    <property type="entry name" value="TYPE I RESTRICTION ENZYME ECOKI R PROTEIN"/>
    <property type="match status" value="1"/>
</dbReference>
<dbReference type="Pfam" id="PF08463">
    <property type="entry name" value="EcoEI_R_C"/>
    <property type="match status" value="1"/>
</dbReference>
<dbReference type="PANTHER" id="PTHR47396:SF1">
    <property type="entry name" value="ATP-DEPENDENT HELICASE IRC3-RELATED"/>
    <property type="match status" value="1"/>
</dbReference>
<dbReference type="InterPro" id="IPR050742">
    <property type="entry name" value="Helicase_Restrict-Modif_Enz"/>
</dbReference>
<name>A0A1H3UBH4_9BACT</name>
<gene>
    <name evidence="2" type="ORF">SAMN05444412_1431</name>
</gene>
<organism evidence="2 3">
    <name type="scientific">Rhodonellum ikkaensis</name>
    <dbReference type="NCBI Taxonomy" id="336829"/>
    <lineage>
        <taxon>Bacteria</taxon>
        <taxon>Pseudomonadati</taxon>
        <taxon>Bacteroidota</taxon>
        <taxon>Cytophagia</taxon>
        <taxon>Cytophagales</taxon>
        <taxon>Cytophagaceae</taxon>
        <taxon>Rhodonellum</taxon>
    </lineage>
</organism>
<dbReference type="EMBL" id="FNQC01000043">
    <property type="protein sequence ID" value="SDZ59411.1"/>
    <property type="molecule type" value="Genomic_DNA"/>
</dbReference>
<feature type="domain" description="EcoEI R protein C-terminal" evidence="1">
    <location>
        <begin position="127"/>
        <end position="305"/>
    </location>
</feature>
<sequence length="307" mass="35770">FLSLANRLLRLDKQLTEPEKAKFSALTEGKSLQTVVKDLLNAYNPDVIEGIETQVRNEKLGDAPDEISKSIAEEIEKLRTSAAKVFTGELNEYVENVRKAHDQIIDTVNQDTVTKSEWDRFTTEKAQQVIQDFTTYIEQHKDEIIALSIFYDQPYRIRELTFKMIQEVMETLKLERPTLAPNYVWEAYKQLDQVKENSPKNELVSLVSLIRKVSGIDQQLIPYDRTVNENFQKWIFRQNAGQHNKFTEDQMSWLRMIKDHMATSFHLEMEDLDFTPFDSQGGRGKMWNLFGTDMFSIIDEMNINLAS</sequence>
<evidence type="ECO:0000259" key="1">
    <source>
        <dbReference type="Pfam" id="PF08463"/>
    </source>
</evidence>
<dbReference type="InterPro" id="IPR013670">
    <property type="entry name" value="EcoEI_R_C_dom"/>
</dbReference>
<dbReference type="Proteomes" id="UP000199663">
    <property type="component" value="Unassembled WGS sequence"/>
</dbReference>
<keyword evidence="3" id="KW-1185">Reference proteome</keyword>
<comment type="caution">
    <text evidence="2">The sequence shown here is derived from an EMBL/GenBank/DDBJ whole genome shotgun (WGS) entry which is preliminary data.</text>
</comment>
<evidence type="ECO:0000313" key="2">
    <source>
        <dbReference type="EMBL" id="SDZ59411.1"/>
    </source>
</evidence>